<feature type="transmembrane region" description="Helical" evidence="1">
    <location>
        <begin position="61"/>
        <end position="80"/>
    </location>
</feature>
<reference evidence="2 3" key="1">
    <citation type="submission" date="2024-07" db="EMBL/GenBank/DDBJ databases">
        <title>The genome sequence of type strain Sediminicola arcticus GDMCC 1.2805.</title>
        <authorList>
            <person name="Liu Y."/>
        </authorList>
    </citation>
    <scope>NUCLEOTIDE SEQUENCE [LARGE SCALE GENOMIC DNA]</scope>
    <source>
        <strain evidence="2 3">GDMCC 1.2805</strain>
    </source>
</reference>
<feature type="transmembrane region" description="Helical" evidence="1">
    <location>
        <begin position="184"/>
        <end position="204"/>
    </location>
</feature>
<accession>A0ABV2SX21</accession>
<evidence type="ECO:0008006" key="4">
    <source>
        <dbReference type="Google" id="ProtNLM"/>
    </source>
</evidence>
<feature type="transmembrane region" description="Helical" evidence="1">
    <location>
        <begin position="130"/>
        <end position="149"/>
    </location>
</feature>
<protein>
    <recommendedName>
        <fullName evidence="4">Membrane-anchored protein</fullName>
    </recommendedName>
</protein>
<sequence length="246" mass="27308">MRKIAEVNLIFWIMKICATTFGETGGDMLSMTLNIGYGLSSIILISFFIFSLIIQLNSKKYIPFIYWLVIIATSTAGTTMSDYMDRTMGLGYAKGSLILVVLLCIILFIWYKSEKSLSVTNIKTFRPELFYWITILISNTLGTALGDYLADDSGLGFAGGALLIGSLLLVVVFAKYFTQISTIFLFWIAFVLTRPFGATFGDFLTKPLDKGGMDLGTIGSSIVLLTFLFVLILYTTLKEKKQVTPI</sequence>
<comment type="caution">
    <text evidence="2">The sequence shown here is derived from an EMBL/GenBank/DDBJ whole genome shotgun (WGS) entry which is preliminary data.</text>
</comment>
<evidence type="ECO:0000313" key="2">
    <source>
        <dbReference type="EMBL" id="MET6991681.1"/>
    </source>
</evidence>
<feature type="transmembrane region" description="Helical" evidence="1">
    <location>
        <begin position="35"/>
        <end position="54"/>
    </location>
</feature>
<evidence type="ECO:0000313" key="3">
    <source>
        <dbReference type="Proteomes" id="UP001549799"/>
    </source>
</evidence>
<dbReference type="Proteomes" id="UP001549799">
    <property type="component" value="Unassembled WGS sequence"/>
</dbReference>
<dbReference type="Pfam" id="PF03988">
    <property type="entry name" value="DUF347"/>
    <property type="match status" value="4"/>
</dbReference>
<organism evidence="2 3">
    <name type="scientific">Sediminicola arcticus</name>
    <dbReference type="NCBI Taxonomy" id="1574308"/>
    <lineage>
        <taxon>Bacteria</taxon>
        <taxon>Pseudomonadati</taxon>
        <taxon>Bacteroidota</taxon>
        <taxon>Flavobacteriia</taxon>
        <taxon>Flavobacteriales</taxon>
        <taxon>Flavobacteriaceae</taxon>
        <taxon>Sediminicola</taxon>
    </lineage>
</organism>
<keyword evidence="1" id="KW-1133">Transmembrane helix</keyword>
<gene>
    <name evidence="2" type="ORF">ABXZ36_13595</name>
</gene>
<evidence type="ECO:0000256" key="1">
    <source>
        <dbReference type="SAM" id="Phobius"/>
    </source>
</evidence>
<name>A0ABV2SX21_9FLAO</name>
<dbReference type="EMBL" id="JBEXAE010000007">
    <property type="protein sequence ID" value="MET6991681.1"/>
    <property type="molecule type" value="Genomic_DNA"/>
</dbReference>
<dbReference type="InterPro" id="IPR007136">
    <property type="entry name" value="DUF347"/>
</dbReference>
<keyword evidence="1" id="KW-0472">Membrane</keyword>
<feature type="transmembrane region" description="Helical" evidence="1">
    <location>
        <begin position="216"/>
        <end position="237"/>
    </location>
</feature>
<feature type="transmembrane region" description="Helical" evidence="1">
    <location>
        <begin position="155"/>
        <end position="177"/>
    </location>
</feature>
<dbReference type="RefSeq" id="WP_354616227.1">
    <property type="nucleotide sequence ID" value="NZ_JBEXAE010000007.1"/>
</dbReference>
<keyword evidence="1" id="KW-0812">Transmembrane</keyword>
<proteinExistence type="predicted"/>
<feature type="transmembrane region" description="Helical" evidence="1">
    <location>
        <begin position="92"/>
        <end position="110"/>
    </location>
</feature>
<keyword evidence="3" id="KW-1185">Reference proteome</keyword>